<reference evidence="3 5" key="1">
    <citation type="submission" date="2019-07" db="EMBL/GenBank/DDBJ databases">
        <title>Genomes of sea-ice associated Colwellia species.</title>
        <authorList>
            <person name="Bowman J.P."/>
        </authorList>
    </citation>
    <scope>NUCLEOTIDE SEQUENCE [LARGE SCALE GENOMIC DNA]</scope>
    <source>
        <strain evidence="2 4">ACAM 607</strain>
        <strain evidence="3 5">IC036</strain>
    </source>
</reference>
<dbReference type="OrthoDB" id="6708408at2"/>
<dbReference type="NCBIfam" id="TIGR04219">
    <property type="entry name" value="OMP_w_GlyGly"/>
    <property type="match status" value="1"/>
</dbReference>
<protein>
    <submittedName>
        <fullName evidence="3">TIGR04219 family outer membrane beta-barrel protein</fullName>
    </submittedName>
</protein>
<organism evidence="3 5">
    <name type="scientific">Colwellia hornerae</name>
    <dbReference type="NCBI Taxonomy" id="89402"/>
    <lineage>
        <taxon>Bacteria</taxon>
        <taxon>Pseudomonadati</taxon>
        <taxon>Pseudomonadota</taxon>
        <taxon>Gammaproteobacteria</taxon>
        <taxon>Alteromonadales</taxon>
        <taxon>Colwelliaceae</taxon>
        <taxon>Colwellia</taxon>
    </lineage>
</organism>
<sequence length="248" mass="26792">MKKTALAVLVTGLLSTSAMADTIAGLYIGGSIWSNEATGTFGEQSGLVDFNLQDKEQGSFYIALEHPIPLIPNLMITSTTLDTDGATVLLKDFDFSGKTFDAGTAVDSTFDISYVDYTLYYEIFDNGLFSFDIGLTGRDFDGDITVSADSLSGTLAVTEVVPMLYVSTIVGLPGTSFNLFANGNLLSIDDHTIYDYQVGVSYELIDNLAVDVNLTLGYKAVKFELEDLDDLYTNIEFKGAFAGVVVHF</sequence>
<dbReference type="EMBL" id="VOLQ01000012">
    <property type="protein sequence ID" value="TWX67713.1"/>
    <property type="molecule type" value="Genomic_DNA"/>
</dbReference>
<evidence type="ECO:0000313" key="2">
    <source>
        <dbReference type="EMBL" id="TWX61240.1"/>
    </source>
</evidence>
<keyword evidence="1" id="KW-0732">Signal</keyword>
<dbReference type="RefSeq" id="WP_146798794.1">
    <property type="nucleotide sequence ID" value="NZ_VOLP01000007.1"/>
</dbReference>
<accession>A0A5C6QG44</accession>
<feature type="signal peptide" evidence="1">
    <location>
        <begin position="1"/>
        <end position="20"/>
    </location>
</feature>
<dbReference type="Proteomes" id="UP000321525">
    <property type="component" value="Unassembled WGS sequence"/>
</dbReference>
<proteinExistence type="predicted"/>
<keyword evidence="4" id="KW-1185">Reference proteome</keyword>
<comment type="caution">
    <text evidence="3">The sequence shown here is derived from an EMBL/GenBank/DDBJ whole genome shotgun (WGS) entry which is preliminary data.</text>
</comment>
<evidence type="ECO:0000313" key="3">
    <source>
        <dbReference type="EMBL" id="TWX67713.1"/>
    </source>
</evidence>
<dbReference type="AlphaFoldDB" id="A0A5C6QG44"/>
<gene>
    <name evidence="2" type="ORF">ESZ26_05740</name>
    <name evidence="3" type="ORF">ESZ27_08300</name>
</gene>
<feature type="chain" id="PRO_5022818241" evidence="1">
    <location>
        <begin position="21"/>
        <end position="248"/>
    </location>
</feature>
<name>A0A5C6QG44_9GAMM</name>
<dbReference type="EMBL" id="VOLR01000006">
    <property type="protein sequence ID" value="TWX61240.1"/>
    <property type="molecule type" value="Genomic_DNA"/>
</dbReference>
<dbReference type="Proteomes" id="UP000321917">
    <property type="component" value="Unassembled WGS sequence"/>
</dbReference>
<evidence type="ECO:0000313" key="4">
    <source>
        <dbReference type="Proteomes" id="UP000321525"/>
    </source>
</evidence>
<evidence type="ECO:0000256" key="1">
    <source>
        <dbReference type="SAM" id="SignalP"/>
    </source>
</evidence>
<dbReference type="InterPro" id="IPR026387">
    <property type="entry name" value="OMP_w_GlyGly"/>
</dbReference>
<evidence type="ECO:0000313" key="5">
    <source>
        <dbReference type="Proteomes" id="UP000321917"/>
    </source>
</evidence>